<gene>
    <name evidence="5" type="ORF">jhhlp_002646</name>
</gene>
<sequence length="684" mass="77841">MDISGQERLRHLEHLVAVMRRQLAERGVNSEDSPTPSKPPTAAKPPADPKIPETPGDLSGVTVPTPAGSLVGDLRFVDAANWEAILDDVTNLTNELKTTDDDPEDIDSIDPFVSANGPVLLSGSWVQASVPDMIYDYMPPREVTDRLIARFFRGKEPAWLMFHVPNFMKQYEDFWEAPETYSMTWVGLLFIMIAHAALFCLRGDEEVPGNLGSPMNVCDLYRIRAAHCLALDDVTKPGKYKVEALILYFGIEYLRLSDASRGTSILMTMTVRLAMHMGLHRDPRHYSNLSIFETEMRRRLWTLLTEIDLLVAFQFGLPANVQPRYFDTGLPRNLLDEDFDETTTELPPERPQTERTPALYTIVKSRLVTAFADILSTVTSRDQPTYGEVLRLDKKLEDAHDAIPPLLRMRIFSLSIPDPVDLIMQRLWIELMYQKARIVLHRRYFTVARADNRYRYSHFACIDASTLILQHQFDIHNEMLPGGRLSKERWFLSSLSTHDFLLANMMLCLELSHLLRKKDNDSDTTPEPIDKERLLNIISTSRNIWQARCNESAEATRAFKILSRMLTISTGVQYDGAPEMSPVVDVDPSQRPSYQFAQGVNLRDFAEQHSRQQYHDQAQMAWAAPPPVQPMPPGPWPDQPMVMPMAEPMGDAAPGLDWSNWDSQILNAPAESMEIPWTNFFRPG</sequence>
<dbReference type="STRING" id="41688.A0A2N3NEM9"/>
<dbReference type="InterPro" id="IPR007219">
    <property type="entry name" value="XnlR_reg_dom"/>
</dbReference>
<feature type="compositionally biased region" description="Pro residues" evidence="3">
    <location>
        <begin position="36"/>
        <end position="49"/>
    </location>
</feature>
<dbReference type="GO" id="GO:0005634">
    <property type="term" value="C:nucleus"/>
    <property type="evidence" value="ECO:0007669"/>
    <property type="project" value="UniProtKB-SubCell"/>
</dbReference>
<dbReference type="Pfam" id="PF04082">
    <property type="entry name" value="Fungal_trans"/>
    <property type="match status" value="1"/>
</dbReference>
<evidence type="ECO:0000256" key="3">
    <source>
        <dbReference type="SAM" id="MobiDB-lite"/>
    </source>
</evidence>
<dbReference type="PANTHER" id="PTHR31001:SF49">
    <property type="entry name" value="ZN(II)2CYS6 TRANSCRIPTION FACTOR (EUROFUNG)"/>
    <property type="match status" value="1"/>
</dbReference>
<dbReference type="VEuPathDB" id="FungiDB:jhhlp_002646"/>
<organism evidence="5 6">
    <name type="scientific">Lomentospora prolificans</name>
    <dbReference type="NCBI Taxonomy" id="41688"/>
    <lineage>
        <taxon>Eukaryota</taxon>
        <taxon>Fungi</taxon>
        <taxon>Dikarya</taxon>
        <taxon>Ascomycota</taxon>
        <taxon>Pezizomycotina</taxon>
        <taxon>Sordariomycetes</taxon>
        <taxon>Hypocreomycetidae</taxon>
        <taxon>Microascales</taxon>
        <taxon>Microascaceae</taxon>
        <taxon>Lomentospora</taxon>
    </lineage>
</organism>
<evidence type="ECO:0000256" key="1">
    <source>
        <dbReference type="ARBA" id="ARBA00004123"/>
    </source>
</evidence>
<dbReference type="InParanoid" id="A0A2N3NEM9"/>
<accession>A0A2N3NEM9</accession>
<dbReference type="Proteomes" id="UP000233524">
    <property type="component" value="Unassembled WGS sequence"/>
</dbReference>
<dbReference type="GO" id="GO:0008270">
    <property type="term" value="F:zinc ion binding"/>
    <property type="evidence" value="ECO:0007669"/>
    <property type="project" value="InterPro"/>
</dbReference>
<comment type="caution">
    <text evidence="5">The sequence shown here is derived from an EMBL/GenBank/DDBJ whole genome shotgun (WGS) entry which is preliminary data.</text>
</comment>
<dbReference type="CDD" id="cd12148">
    <property type="entry name" value="fungal_TF_MHR"/>
    <property type="match status" value="1"/>
</dbReference>
<name>A0A2N3NEM9_9PEZI</name>
<protein>
    <recommendedName>
        <fullName evidence="4">Xylanolytic transcriptional activator regulatory domain-containing protein</fullName>
    </recommendedName>
</protein>
<reference evidence="5 6" key="1">
    <citation type="journal article" date="2017" name="G3 (Bethesda)">
        <title>First Draft Genome Sequence of the Pathogenic Fungus Lomentospora prolificans (Formerly Scedosporium prolificans).</title>
        <authorList>
            <person name="Luo R."/>
            <person name="Zimin A."/>
            <person name="Workman R."/>
            <person name="Fan Y."/>
            <person name="Pertea G."/>
            <person name="Grossman N."/>
            <person name="Wear M.P."/>
            <person name="Jia B."/>
            <person name="Miller H."/>
            <person name="Casadevall A."/>
            <person name="Timp W."/>
            <person name="Zhang S.X."/>
            <person name="Salzberg S.L."/>
        </authorList>
    </citation>
    <scope>NUCLEOTIDE SEQUENCE [LARGE SCALE GENOMIC DNA]</scope>
    <source>
        <strain evidence="5 6">JHH-5317</strain>
    </source>
</reference>
<proteinExistence type="predicted"/>
<dbReference type="GO" id="GO:0006351">
    <property type="term" value="P:DNA-templated transcription"/>
    <property type="evidence" value="ECO:0007669"/>
    <property type="project" value="InterPro"/>
</dbReference>
<keyword evidence="6" id="KW-1185">Reference proteome</keyword>
<dbReference type="SMART" id="SM00906">
    <property type="entry name" value="Fungal_trans"/>
    <property type="match status" value="1"/>
</dbReference>
<dbReference type="GO" id="GO:0003677">
    <property type="term" value="F:DNA binding"/>
    <property type="evidence" value="ECO:0007669"/>
    <property type="project" value="InterPro"/>
</dbReference>
<comment type="subcellular location">
    <subcellularLocation>
        <location evidence="1">Nucleus</location>
    </subcellularLocation>
</comment>
<evidence type="ECO:0000259" key="4">
    <source>
        <dbReference type="SMART" id="SM00906"/>
    </source>
</evidence>
<dbReference type="InterPro" id="IPR050613">
    <property type="entry name" value="Sec_Metabolite_Reg"/>
</dbReference>
<dbReference type="PANTHER" id="PTHR31001">
    <property type="entry name" value="UNCHARACTERIZED TRANSCRIPTIONAL REGULATORY PROTEIN"/>
    <property type="match status" value="1"/>
</dbReference>
<evidence type="ECO:0000313" key="6">
    <source>
        <dbReference type="Proteomes" id="UP000233524"/>
    </source>
</evidence>
<evidence type="ECO:0000313" key="5">
    <source>
        <dbReference type="EMBL" id="PKS10888.1"/>
    </source>
</evidence>
<dbReference type="EMBL" id="NLAX01000008">
    <property type="protein sequence ID" value="PKS10888.1"/>
    <property type="molecule type" value="Genomic_DNA"/>
</dbReference>
<feature type="domain" description="Xylanolytic transcriptional activator regulatory" evidence="4">
    <location>
        <begin position="263"/>
        <end position="337"/>
    </location>
</feature>
<evidence type="ECO:0000256" key="2">
    <source>
        <dbReference type="ARBA" id="ARBA00023242"/>
    </source>
</evidence>
<dbReference type="OrthoDB" id="4934715at2759"/>
<keyword evidence="2" id="KW-0539">Nucleus</keyword>
<feature type="region of interest" description="Disordered" evidence="3">
    <location>
        <begin position="23"/>
        <end position="62"/>
    </location>
</feature>
<dbReference type="AlphaFoldDB" id="A0A2N3NEM9"/>